<dbReference type="OrthoDB" id="9798761at2"/>
<reference evidence="2 3" key="1">
    <citation type="submission" date="2019-03" db="EMBL/GenBank/DDBJ databases">
        <authorList>
            <person name="Yang Y."/>
        </authorList>
    </citation>
    <scope>NUCLEOTIDE SEQUENCE [LARGE SCALE GENOMIC DNA]</scope>
    <source>
        <strain evidence="2 3">ASL-1</strain>
    </source>
</reference>
<protein>
    <submittedName>
        <fullName evidence="2">DUF262 domain-containing protein</fullName>
    </submittedName>
</protein>
<sequence>MKDALYYGVDIDDSEDYDDKVLDITIQDDEEVNEIPTELRKLRVQAYDKSVSDLVRMVREGDIILNPEYQRNYVWDNKKASLLVESILLNIPIPVIYASEEKDSSWNIVDGLQRLTALKRFFENNFKLSGLGVLSELNGLKYEGLNPKAKRVLSNGNLRVILIFNDSHQEIKYEIFMRLNSGSVKLNEQELRNCLYRGSLNNALKQFVKNKKFLDILGLEKPHKRMVDCEMVLRYLAFSENYDGEQKTIKNYKGAIKPYLNIFFAENQNLEIHKIKDMHHKFDSVIDAVYEVFGDKAFRKLNEDGFETKINKSIMDVIMLSFEQYTYDQIKAKKEDILELYKQKLISDSKFNLAVTQGTSDTKVLELRLKSWINDLEKLMMV</sequence>
<dbReference type="AlphaFoldDB" id="A0A4Y8LL91"/>
<dbReference type="PANTHER" id="PTHR39639:SF1">
    <property type="entry name" value="DUF262 DOMAIN-CONTAINING PROTEIN"/>
    <property type="match status" value="1"/>
</dbReference>
<evidence type="ECO:0000313" key="3">
    <source>
        <dbReference type="Proteomes" id="UP000297776"/>
    </source>
</evidence>
<dbReference type="RefSeq" id="WP_134381203.1">
    <property type="nucleotide sequence ID" value="NZ_SORX01000004.1"/>
</dbReference>
<organism evidence="2 3">
    <name type="scientific">Jeotgalibacillus salarius</name>
    <dbReference type="NCBI Taxonomy" id="546023"/>
    <lineage>
        <taxon>Bacteria</taxon>
        <taxon>Bacillati</taxon>
        <taxon>Bacillota</taxon>
        <taxon>Bacilli</taxon>
        <taxon>Bacillales</taxon>
        <taxon>Caryophanaceae</taxon>
        <taxon>Jeotgalibacillus</taxon>
    </lineage>
</organism>
<gene>
    <name evidence="2" type="ORF">E2626_07885</name>
</gene>
<comment type="caution">
    <text evidence="2">The sequence shown here is derived from an EMBL/GenBank/DDBJ whole genome shotgun (WGS) entry which is preliminary data.</text>
</comment>
<dbReference type="Proteomes" id="UP000297776">
    <property type="component" value="Unassembled WGS sequence"/>
</dbReference>
<name>A0A4Y8LL91_9BACL</name>
<accession>A0A4Y8LL91</accession>
<dbReference type="PANTHER" id="PTHR39639">
    <property type="entry name" value="CHROMOSOME 16, WHOLE GENOME SHOTGUN SEQUENCE"/>
    <property type="match status" value="1"/>
</dbReference>
<dbReference type="Pfam" id="PF03235">
    <property type="entry name" value="GmrSD_N"/>
    <property type="match status" value="1"/>
</dbReference>
<keyword evidence="3" id="KW-1185">Reference proteome</keyword>
<evidence type="ECO:0000313" key="2">
    <source>
        <dbReference type="EMBL" id="TFE01485.1"/>
    </source>
</evidence>
<feature type="domain" description="GmrSD restriction endonucleases N-terminal" evidence="1">
    <location>
        <begin position="52"/>
        <end position="196"/>
    </location>
</feature>
<evidence type="ECO:0000259" key="1">
    <source>
        <dbReference type="Pfam" id="PF03235"/>
    </source>
</evidence>
<dbReference type="EMBL" id="SORX01000004">
    <property type="protein sequence ID" value="TFE01485.1"/>
    <property type="molecule type" value="Genomic_DNA"/>
</dbReference>
<dbReference type="InterPro" id="IPR004919">
    <property type="entry name" value="GmrSD_N"/>
</dbReference>
<proteinExistence type="predicted"/>